<reference evidence="1 2" key="1">
    <citation type="submission" date="2018-10" db="EMBL/GenBank/DDBJ databases">
        <title>Draft genome sequence of Weissella viridescens UCO-SMC3.</title>
        <authorList>
            <person name="Garcia-Cancino A."/>
            <person name="Espinoza-Monje M."/>
            <person name="Albarracin L."/>
            <person name="Garcia-Castillo V."/>
            <person name="Campos-Martin J."/>
            <person name="Nakano Y."/>
            <person name="Guitierrez-Zamorano C."/>
            <person name="Ikeda-Ohtsubo W."/>
            <person name="Morita H."/>
            <person name="Kitazawa H."/>
            <person name="Villena J."/>
        </authorList>
    </citation>
    <scope>NUCLEOTIDE SEQUENCE [LARGE SCALE GENOMIC DNA]</scope>
    <source>
        <strain evidence="1 2">UCO-SMC3</strain>
    </source>
</reference>
<comment type="caution">
    <text evidence="1">The sequence shown here is derived from an EMBL/GenBank/DDBJ whole genome shotgun (WGS) entry which is preliminary data.</text>
</comment>
<gene>
    <name evidence="1" type="ORF">D3P96_06880</name>
</gene>
<protein>
    <submittedName>
        <fullName evidence="1">Uncharacterized protein</fullName>
    </submittedName>
</protein>
<proteinExistence type="predicted"/>
<dbReference type="Proteomes" id="UP000275836">
    <property type="component" value="Unassembled WGS sequence"/>
</dbReference>
<dbReference type="EMBL" id="RHGY01000008">
    <property type="protein sequence ID" value="RRG17494.1"/>
    <property type="molecule type" value="Genomic_DNA"/>
</dbReference>
<organism evidence="1 2">
    <name type="scientific">Weissella viridescens</name>
    <name type="common">Lactobacillus viridescens</name>
    <dbReference type="NCBI Taxonomy" id="1629"/>
    <lineage>
        <taxon>Bacteria</taxon>
        <taxon>Bacillati</taxon>
        <taxon>Bacillota</taxon>
        <taxon>Bacilli</taxon>
        <taxon>Lactobacillales</taxon>
        <taxon>Lactobacillaceae</taxon>
        <taxon>Weissella</taxon>
    </lineage>
</organism>
<evidence type="ECO:0000313" key="1">
    <source>
        <dbReference type="EMBL" id="RRG17494.1"/>
    </source>
</evidence>
<name>A0A3P2RAK9_WEIVI</name>
<accession>A0A3P2RAK9</accession>
<feature type="non-terminal residue" evidence="1">
    <location>
        <position position="1"/>
    </location>
</feature>
<dbReference type="AlphaFoldDB" id="A0A3P2RAK9"/>
<evidence type="ECO:0000313" key="2">
    <source>
        <dbReference type="Proteomes" id="UP000275836"/>
    </source>
</evidence>
<sequence length="60" mass="7271">YEERFQKLDITQFFFLLFNRLLNEFTSELTSQMFAPNKFGDPTHLFISKRYSVFNDLLIV</sequence>